<sequence>MLRRKSGEDNGKVIVAKLDNQAVGYVTAEFAPWNKLARIHGLIIHQELRRKKLASKLVTEDENLHGVTYLKLFKWSEV</sequence>
<dbReference type="EMBL" id="LCNT01000010">
    <property type="protein sequence ID" value="KKU60473.1"/>
    <property type="molecule type" value="Genomic_DNA"/>
</dbReference>
<gene>
    <name evidence="2" type="ORF">UX85_C0010G0006</name>
</gene>
<feature type="domain" description="N-acetyltransferase" evidence="1">
    <location>
        <begin position="8"/>
        <end position="59"/>
    </location>
</feature>
<dbReference type="GO" id="GO:0016747">
    <property type="term" value="F:acyltransferase activity, transferring groups other than amino-acyl groups"/>
    <property type="evidence" value="ECO:0007669"/>
    <property type="project" value="InterPro"/>
</dbReference>
<dbReference type="CDD" id="cd04301">
    <property type="entry name" value="NAT_SF"/>
    <property type="match status" value="1"/>
</dbReference>
<dbReference type="InterPro" id="IPR016181">
    <property type="entry name" value="Acyl_CoA_acyltransferase"/>
</dbReference>
<proteinExistence type="predicted"/>
<evidence type="ECO:0000313" key="3">
    <source>
        <dbReference type="Proteomes" id="UP000033860"/>
    </source>
</evidence>
<dbReference type="AlphaFoldDB" id="A0A0G1U279"/>
<dbReference type="Gene3D" id="3.40.630.30">
    <property type="match status" value="1"/>
</dbReference>
<accession>A0A0G1U279</accession>
<evidence type="ECO:0000259" key="1">
    <source>
        <dbReference type="Pfam" id="PF00583"/>
    </source>
</evidence>
<dbReference type="Proteomes" id="UP000033860">
    <property type="component" value="Unassembled WGS sequence"/>
</dbReference>
<name>A0A0G1U279_9BACT</name>
<protein>
    <recommendedName>
        <fullName evidence="1">N-acetyltransferase domain-containing protein</fullName>
    </recommendedName>
</protein>
<comment type="caution">
    <text evidence="2">The sequence shown here is derived from an EMBL/GenBank/DDBJ whole genome shotgun (WGS) entry which is preliminary data.</text>
</comment>
<reference evidence="2 3" key="1">
    <citation type="journal article" date="2015" name="Nature">
        <title>rRNA introns, odd ribosomes, and small enigmatic genomes across a large radiation of phyla.</title>
        <authorList>
            <person name="Brown C.T."/>
            <person name="Hug L.A."/>
            <person name="Thomas B.C."/>
            <person name="Sharon I."/>
            <person name="Castelle C.J."/>
            <person name="Singh A."/>
            <person name="Wilkins M.J."/>
            <person name="Williams K.H."/>
            <person name="Banfield J.F."/>
        </authorList>
    </citation>
    <scope>NUCLEOTIDE SEQUENCE [LARGE SCALE GENOMIC DNA]</scope>
</reference>
<evidence type="ECO:0000313" key="2">
    <source>
        <dbReference type="EMBL" id="KKU60473.1"/>
    </source>
</evidence>
<organism evidence="2 3">
    <name type="scientific">Candidatus Beckwithbacteria bacterium GW2011_GWB1_47_15</name>
    <dbReference type="NCBI Taxonomy" id="1618371"/>
    <lineage>
        <taxon>Bacteria</taxon>
        <taxon>Candidatus Beckwithiibacteriota</taxon>
    </lineage>
</organism>
<dbReference type="SUPFAM" id="SSF55729">
    <property type="entry name" value="Acyl-CoA N-acyltransferases (Nat)"/>
    <property type="match status" value="1"/>
</dbReference>
<dbReference type="Pfam" id="PF00583">
    <property type="entry name" value="Acetyltransf_1"/>
    <property type="match status" value="1"/>
</dbReference>
<dbReference type="InterPro" id="IPR000182">
    <property type="entry name" value="GNAT_dom"/>
</dbReference>